<dbReference type="Gene3D" id="3.30.70.1230">
    <property type="entry name" value="Nucleotide cyclase"/>
    <property type="match status" value="1"/>
</dbReference>
<dbReference type="RefSeq" id="WP_089260024.1">
    <property type="nucleotide sequence ID" value="NZ_FZNV01000002.1"/>
</dbReference>
<dbReference type="InterPro" id="IPR029787">
    <property type="entry name" value="Nucleotide_cyclase"/>
</dbReference>
<dbReference type="InterPro" id="IPR018297">
    <property type="entry name" value="A/G_cyclase_CS"/>
</dbReference>
<dbReference type="CDD" id="cd07302">
    <property type="entry name" value="CHD"/>
    <property type="match status" value="1"/>
</dbReference>
<dbReference type="PROSITE" id="PS50125">
    <property type="entry name" value="GUANYLATE_CYCLASE_2"/>
    <property type="match status" value="1"/>
</dbReference>
<evidence type="ECO:0000256" key="1">
    <source>
        <dbReference type="ARBA" id="ARBA00004370"/>
    </source>
</evidence>
<dbReference type="InterPro" id="IPR050401">
    <property type="entry name" value="Cyclic_nucleotide_synthase"/>
</dbReference>
<dbReference type="EMBL" id="FZNV01000002">
    <property type="protein sequence ID" value="SNR41896.1"/>
    <property type="molecule type" value="Genomic_DNA"/>
</dbReference>
<dbReference type="Pfam" id="PF00211">
    <property type="entry name" value="Guanylate_cyc"/>
    <property type="match status" value="1"/>
</dbReference>
<gene>
    <name evidence="9" type="ORF">SAMN04488009_1542</name>
</gene>
<dbReference type="PANTHER" id="PTHR11920:SF335">
    <property type="entry name" value="GUANYLATE CYCLASE"/>
    <property type="match status" value="1"/>
</dbReference>
<evidence type="ECO:0000256" key="4">
    <source>
        <dbReference type="ARBA" id="ARBA00022989"/>
    </source>
</evidence>
<accession>A0ABY1SFH0</accession>
<feature type="domain" description="Guanylate cyclase" evidence="8">
    <location>
        <begin position="263"/>
        <end position="394"/>
    </location>
</feature>
<dbReference type="PROSITE" id="PS00452">
    <property type="entry name" value="GUANYLATE_CYCLASE_1"/>
    <property type="match status" value="1"/>
</dbReference>
<keyword evidence="2" id="KW-0812">Transmembrane</keyword>
<keyword evidence="5" id="KW-0472">Membrane</keyword>
<keyword evidence="3" id="KW-0547">Nucleotide-binding</keyword>
<evidence type="ECO:0000313" key="10">
    <source>
        <dbReference type="Proteomes" id="UP000198337"/>
    </source>
</evidence>
<reference evidence="9 10" key="1">
    <citation type="submission" date="2017-06" db="EMBL/GenBank/DDBJ databases">
        <authorList>
            <person name="Varghese N."/>
            <person name="Submissions S."/>
        </authorList>
    </citation>
    <scope>NUCLEOTIDE SEQUENCE [LARGE SCALE GENOMIC DNA]</scope>
    <source>
        <strain evidence="9 10">DSM 19840</strain>
    </source>
</reference>
<evidence type="ECO:0000256" key="5">
    <source>
        <dbReference type="ARBA" id="ARBA00023136"/>
    </source>
</evidence>
<protein>
    <submittedName>
        <fullName evidence="9">Adenylate cyclase, class 3</fullName>
    </submittedName>
</protein>
<dbReference type="SUPFAM" id="SSF55073">
    <property type="entry name" value="Nucleotide cyclase"/>
    <property type="match status" value="1"/>
</dbReference>
<dbReference type="SMART" id="SM00044">
    <property type="entry name" value="CYCc"/>
    <property type="match status" value="1"/>
</dbReference>
<evidence type="ECO:0000313" key="9">
    <source>
        <dbReference type="EMBL" id="SNR41896.1"/>
    </source>
</evidence>
<organism evidence="9 10">
    <name type="scientific">Maribacter sedimenticola</name>
    <dbReference type="NCBI Taxonomy" id="228956"/>
    <lineage>
        <taxon>Bacteria</taxon>
        <taxon>Pseudomonadati</taxon>
        <taxon>Bacteroidota</taxon>
        <taxon>Flavobacteriia</taxon>
        <taxon>Flavobacteriales</taxon>
        <taxon>Flavobacteriaceae</taxon>
        <taxon>Maribacter</taxon>
    </lineage>
</organism>
<dbReference type="PANTHER" id="PTHR11920">
    <property type="entry name" value="GUANYLYL CYCLASE"/>
    <property type="match status" value="1"/>
</dbReference>
<evidence type="ECO:0000256" key="6">
    <source>
        <dbReference type="ARBA" id="ARBA00023239"/>
    </source>
</evidence>
<evidence type="ECO:0000256" key="3">
    <source>
        <dbReference type="ARBA" id="ARBA00022741"/>
    </source>
</evidence>
<comment type="subcellular location">
    <subcellularLocation>
        <location evidence="1">Membrane</location>
    </subcellularLocation>
</comment>
<evidence type="ECO:0000259" key="8">
    <source>
        <dbReference type="PROSITE" id="PS50125"/>
    </source>
</evidence>
<comment type="similarity">
    <text evidence="7">Belongs to the adenylyl cyclase class-4/guanylyl cyclase family.</text>
</comment>
<evidence type="ECO:0000256" key="2">
    <source>
        <dbReference type="ARBA" id="ARBA00022692"/>
    </source>
</evidence>
<sequence length="441" mass="50457">MSSTTHTESAQKEIDYYKERLKKLTSSYMSLEYRNAALAKDVLEMSEGLKVISSLQYKKDSGLKLEELLDFLTENINVRLKMDVTLLLIPENEMNQSFKPKFIKAFNGYNKEAILKKSVSFNTDFVESKSYIISDDNENYKDFISKIRQVLEIDHFILSPIINTEEIIGYIFTGRRSQLLQTGTGLVSYHHNILEAISSVISALRSQIDRNKILEKKVAKRTAELRKEKEISEKLLLNILPYETTLELKKNGFAKAKDYSVVTVLFTDFVNFTSFSEGLESQELVAEIDFYYSAFDNIISKYEIEKIKTIGDSYMCAAGLPVKNFTHAIDAINTALDIRDFVEKTKLERIKENKHYFDIRIGLNSGPVIAGIVGIKKFAYDIWGDTVNIASRMESSCEPGKINISKSTYDLVWKDFDCTHRGAINVKNKGVIDMYFVERLS</sequence>
<proteinExistence type="inferred from homology"/>
<dbReference type="Proteomes" id="UP000198337">
    <property type="component" value="Unassembled WGS sequence"/>
</dbReference>
<comment type="caution">
    <text evidence="9">The sequence shown here is derived from an EMBL/GenBank/DDBJ whole genome shotgun (WGS) entry which is preliminary data.</text>
</comment>
<keyword evidence="4" id="KW-1133">Transmembrane helix</keyword>
<keyword evidence="6 7" id="KW-0456">Lyase</keyword>
<name>A0ABY1SFH0_9FLAO</name>
<dbReference type="InterPro" id="IPR001054">
    <property type="entry name" value="A/G_cyclase"/>
</dbReference>
<evidence type="ECO:0000256" key="7">
    <source>
        <dbReference type="RuleBase" id="RU000405"/>
    </source>
</evidence>
<keyword evidence="10" id="KW-1185">Reference proteome</keyword>